<name>A0AAN5D715_9BILA</name>
<proteinExistence type="predicted"/>
<evidence type="ECO:0000313" key="1">
    <source>
        <dbReference type="EMBL" id="GMR56872.1"/>
    </source>
</evidence>
<keyword evidence="2" id="KW-1185">Reference proteome</keyword>
<comment type="caution">
    <text evidence="1">The sequence shown here is derived from an EMBL/GenBank/DDBJ whole genome shotgun (WGS) entry which is preliminary data.</text>
</comment>
<accession>A0AAN5D715</accession>
<dbReference type="Proteomes" id="UP001328107">
    <property type="component" value="Unassembled WGS sequence"/>
</dbReference>
<gene>
    <name evidence="1" type="ORF">PMAYCL1PPCAC_27067</name>
</gene>
<feature type="non-terminal residue" evidence="1">
    <location>
        <position position="109"/>
    </location>
</feature>
<protein>
    <recommendedName>
        <fullName evidence="3">F-box domain-containing protein</fullName>
    </recommendedName>
</protein>
<dbReference type="EMBL" id="BTRK01000006">
    <property type="protein sequence ID" value="GMR56872.1"/>
    <property type="molecule type" value="Genomic_DNA"/>
</dbReference>
<sequence length="109" mass="12066">MSFEFALLPDGVIGMIFSYLDYRSTLALRETSKSSTGAVEKFIQSCEIGLFALENEEGAASGVINVKFGLSELIFDIWRNWFNGALDKFGHNICLLDTSIDYADIPVSI</sequence>
<evidence type="ECO:0000313" key="2">
    <source>
        <dbReference type="Proteomes" id="UP001328107"/>
    </source>
</evidence>
<evidence type="ECO:0008006" key="3">
    <source>
        <dbReference type="Google" id="ProtNLM"/>
    </source>
</evidence>
<dbReference type="InterPro" id="IPR036047">
    <property type="entry name" value="F-box-like_dom_sf"/>
</dbReference>
<dbReference type="AlphaFoldDB" id="A0AAN5D715"/>
<dbReference type="SUPFAM" id="SSF81383">
    <property type="entry name" value="F-box domain"/>
    <property type="match status" value="1"/>
</dbReference>
<reference evidence="2" key="1">
    <citation type="submission" date="2022-10" db="EMBL/GenBank/DDBJ databases">
        <title>Genome assembly of Pristionchus species.</title>
        <authorList>
            <person name="Yoshida K."/>
            <person name="Sommer R.J."/>
        </authorList>
    </citation>
    <scope>NUCLEOTIDE SEQUENCE [LARGE SCALE GENOMIC DNA]</scope>
    <source>
        <strain evidence="2">RS5460</strain>
    </source>
</reference>
<organism evidence="1 2">
    <name type="scientific">Pristionchus mayeri</name>
    <dbReference type="NCBI Taxonomy" id="1317129"/>
    <lineage>
        <taxon>Eukaryota</taxon>
        <taxon>Metazoa</taxon>
        <taxon>Ecdysozoa</taxon>
        <taxon>Nematoda</taxon>
        <taxon>Chromadorea</taxon>
        <taxon>Rhabditida</taxon>
        <taxon>Rhabditina</taxon>
        <taxon>Diplogasteromorpha</taxon>
        <taxon>Diplogasteroidea</taxon>
        <taxon>Neodiplogasteridae</taxon>
        <taxon>Pristionchus</taxon>
    </lineage>
</organism>